<sequence length="124" mass="13586">MASLLLALFGCIHSTMVSRRDEKEKKKVQQHYLQENMRTGSEANPSVQRSKDKQGDTLRTKAARKLHGEDGENPSQLGDPISLKAETSERVPTNGEAGSTSGTTLRGSEEGKDDASRESRESKL</sequence>
<organism evidence="3 4">
    <name type="scientific">Emericellopsis atlantica</name>
    <dbReference type="NCBI Taxonomy" id="2614577"/>
    <lineage>
        <taxon>Eukaryota</taxon>
        <taxon>Fungi</taxon>
        <taxon>Dikarya</taxon>
        <taxon>Ascomycota</taxon>
        <taxon>Pezizomycotina</taxon>
        <taxon>Sordariomycetes</taxon>
        <taxon>Hypocreomycetidae</taxon>
        <taxon>Hypocreales</taxon>
        <taxon>Bionectriaceae</taxon>
        <taxon>Emericellopsis</taxon>
    </lineage>
</organism>
<feature type="compositionally biased region" description="Polar residues" evidence="1">
    <location>
        <begin position="96"/>
        <end position="106"/>
    </location>
</feature>
<name>A0A9P7ZVL4_9HYPO</name>
<dbReference type="EMBL" id="MU251242">
    <property type="protein sequence ID" value="KAG9259149.1"/>
    <property type="molecule type" value="Genomic_DNA"/>
</dbReference>
<proteinExistence type="predicted"/>
<gene>
    <name evidence="3" type="ORF">F5Z01DRAFT_642454</name>
</gene>
<feature type="chain" id="PRO_5040326092" evidence="2">
    <location>
        <begin position="18"/>
        <end position="124"/>
    </location>
</feature>
<evidence type="ECO:0000313" key="4">
    <source>
        <dbReference type="Proteomes" id="UP000887229"/>
    </source>
</evidence>
<keyword evidence="4" id="KW-1185">Reference proteome</keyword>
<evidence type="ECO:0000256" key="1">
    <source>
        <dbReference type="SAM" id="MobiDB-lite"/>
    </source>
</evidence>
<protein>
    <submittedName>
        <fullName evidence="3">Uncharacterized protein</fullName>
    </submittedName>
</protein>
<feature type="compositionally biased region" description="Basic and acidic residues" evidence="1">
    <location>
        <begin position="107"/>
        <end position="124"/>
    </location>
</feature>
<accession>A0A9P7ZVL4</accession>
<feature type="region of interest" description="Disordered" evidence="1">
    <location>
        <begin position="17"/>
        <end position="124"/>
    </location>
</feature>
<dbReference type="RefSeq" id="XP_046123073.1">
    <property type="nucleotide sequence ID" value="XM_046262638.1"/>
</dbReference>
<reference evidence="3" key="1">
    <citation type="journal article" date="2021" name="IMA Fungus">
        <title>Genomic characterization of three marine fungi, including Emericellopsis atlantica sp. nov. with signatures of a generalist lifestyle and marine biomass degradation.</title>
        <authorList>
            <person name="Hagestad O.C."/>
            <person name="Hou L."/>
            <person name="Andersen J.H."/>
            <person name="Hansen E.H."/>
            <person name="Altermark B."/>
            <person name="Li C."/>
            <person name="Kuhnert E."/>
            <person name="Cox R.J."/>
            <person name="Crous P.W."/>
            <person name="Spatafora J.W."/>
            <person name="Lail K."/>
            <person name="Amirebrahimi M."/>
            <person name="Lipzen A."/>
            <person name="Pangilinan J."/>
            <person name="Andreopoulos W."/>
            <person name="Hayes R.D."/>
            <person name="Ng V."/>
            <person name="Grigoriev I.V."/>
            <person name="Jackson S.A."/>
            <person name="Sutton T.D.S."/>
            <person name="Dobson A.D.W."/>
            <person name="Rama T."/>
        </authorList>
    </citation>
    <scope>NUCLEOTIDE SEQUENCE</scope>
    <source>
        <strain evidence="3">TS7</strain>
    </source>
</reference>
<comment type="caution">
    <text evidence="3">The sequence shown here is derived from an EMBL/GenBank/DDBJ whole genome shotgun (WGS) entry which is preliminary data.</text>
</comment>
<feature type="compositionally biased region" description="Basic and acidic residues" evidence="1">
    <location>
        <begin position="49"/>
        <end position="59"/>
    </location>
</feature>
<dbReference type="GeneID" id="70293541"/>
<keyword evidence="2" id="KW-0732">Signal</keyword>
<dbReference type="OrthoDB" id="5234213at2759"/>
<evidence type="ECO:0000313" key="3">
    <source>
        <dbReference type="EMBL" id="KAG9259149.1"/>
    </source>
</evidence>
<evidence type="ECO:0000256" key="2">
    <source>
        <dbReference type="SAM" id="SignalP"/>
    </source>
</evidence>
<feature type="compositionally biased region" description="Basic and acidic residues" evidence="1">
    <location>
        <begin position="18"/>
        <end position="27"/>
    </location>
</feature>
<dbReference type="Proteomes" id="UP000887229">
    <property type="component" value="Unassembled WGS sequence"/>
</dbReference>
<feature type="signal peptide" evidence="2">
    <location>
        <begin position="1"/>
        <end position="17"/>
    </location>
</feature>
<feature type="compositionally biased region" description="Polar residues" evidence="1">
    <location>
        <begin position="31"/>
        <end position="48"/>
    </location>
</feature>
<dbReference type="AlphaFoldDB" id="A0A9P7ZVL4"/>